<comment type="caution">
    <text evidence="1">The sequence shown here is derived from an EMBL/GenBank/DDBJ whole genome shotgun (WGS) entry which is preliminary data.</text>
</comment>
<protein>
    <submittedName>
        <fullName evidence="1">Uncharacterized protein</fullName>
    </submittedName>
</protein>
<sequence>MTLYWKGSLSATSLWSDDGLPRELRKAVGSPRAGEIPRWLTALGEARSVWLALLHCSRSASAHNDAWQGAVGCRSPLSANNRGLLLSLSLKKPVPRADERRPSRYSEDERSHRNDRGWFDVFVCFSVLSFLSSPLVEMQTREKHNGNVSFNPRKMIAAGASEGSAGELN</sequence>
<dbReference type="EMBL" id="JAINUF010000005">
    <property type="protein sequence ID" value="KAJ8361599.1"/>
    <property type="molecule type" value="Genomic_DNA"/>
</dbReference>
<dbReference type="Proteomes" id="UP001152622">
    <property type="component" value="Chromosome 5"/>
</dbReference>
<proteinExistence type="predicted"/>
<evidence type="ECO:0000313" key="2">
    <source>
        <dbReference type="Proteomes" id="UP001152622"/>
    </source>
</evidence>
<organism evidence="1 2">
    <name type="scientific">Synaphobranchus kaupii</name>
    <name type="common">Kaup's arrowtooth eel</name>
    <dbReference type="NCBI Taxonomy" id="118154"/>
    <lineage>
        <taxon>Eukaryota</taxon>
        <taxon>Metazoa</taxon>
        <taxon>Chordata</taxon>
        <taxon>Craniata</taxon>
        <taxon>Vertebrata</taxon>
        <taxon>Euteleostomi</taxon>
        <taxon>Actinopterygii</taxon>
        <taxon>Neopterygii</taxon>
        <taxon>Teleostei</taxon>
        <taxon>Anguilliformes</taxon>
        <taxon>Synaphobranchidae</taxon>
        <taxon>Synaphobranchus</taxon>
    </lineage>
</organism>
<keyword evidence="2" id="KW-1185">Reference proteome</keyword>
<name>A0A9Q1FMZ9_SYNKA</name>
<gene>
    <name evidence="1" type="ORF">SKAU_G00181240</name>
</gene>
<accession>A0A9Q1FMZ9</accession>
<reference evidence="1" key="1">
    <citation type="journal article" date="2023" name="Science">
        <title>Genome structures resolve the early diversification of teleost fishes.</title>
        <authorList>
            <person name="Parey E."/>
            <person name="Louis A."/>
            <person name="Montfort J."/>
            <person name="Bouchez O."/>
            <person name="Roques C."/>
            <person name="Iampietro C."/>
            <person name="Lluch J."/>
            <person name="Castinel A."/>
            <person name="Donnadieu C."/>
            <person name="Desvignes T."/>
            <person name="Floi Bucao C."/>
            <person name="Jouanno E."/>
            <person name="Wen M."/>
            <person name="Mejri S."/>
            <person name="Dirks R."/>
            <person name="Jansen H."/>
            <person name="Henkel C."/>
            <person name="Chen W.J."/>
            <person name="Zahm M."/>
            <person name="Cabau C."/>
            <person name="Klopp C."/>
            <person name="Thompson A.W."/>
            <person name="Robinson-Rechavi M."/>
            <person name="Braasch I."/>
            <person name="Lecointre G."/>
            <person name="Bobe J."/>
            <person name="Postlethwait J.H."/>
            <person name="Berthelot C."/>
            <person name="Roest Crollius H."/>
            <person name="Guiguen Y."/>
        </authorList>
    </citation>
    <scope>NUCLEOTIDE SEQUENCE</scope>
    <source>
        <strain evidence="1">WJC10195</strain>
    </source>
</reference>
<dbReference type="AlphaFoldDB" id="A0A9Q1FMZ9"/>
<evidence type="ECO:0000313" key="1">
    <source>
        <dbReference type="EMBL" id="KAJ8361599.1"/>
    </source>
</evidence>